<feature type="transmembrane region" description="Helical" evidence="2">
    <location>
        <begin position="40"/>
        <end position="64"/>
    </location>
</feature>
<organism evidence="3 4">
    <name type="scientific">Paenibacillus chartarius</name>
    <dbReference type="NCBI Taxonomy" id="747481"/>
    <lineage>
        <taxon>Bacteria</taxon>
        <taxon>Bacillati</taxon>
        <taxon>Bacillota</taxon>
        <taxon>Bacilli</taxon>
        <taxon>Bacillales</taxon>
        <taxon>Paenibacillaceae</taxon>
        <taxon>Paenibacillus</taxon>
    </lineage>
</organism>
<feature type="transmembrane region" description="Helical" evidence="2">
    <location>
        <begin position="16"/>
        <end position="34"/>
    </location>
</feature>
<keyword evidence="2" id="KW-0812">Transmembrane</keyword>
<evidence type="ECO:0000313" key="3">
    <source>
        <dbReference type="EMBL" id="MFC0212100.1"/>
    </source>
</evidence>
<feature type="region of interest" description="Disordered" evidence="1">
    <location>
        <begin position="207"/>
        <end position="246"/>
    </location>
</feature>
<reference evidence="3 4" key="1">
    <citation type="submission" date="2024-09" db="EMBL/GenBank/DDBJ databases">
        <authorList>
            <person name="Sun Q."/>
            <person name="Mori K."/>
        </authorList>
    </citation>
    <scope>NUCLEOTIDE SEQUENCE [LARGE SCALE GENOMIC DNA]</scope>
    <source>
        <strain evidence="3 4">CCM 7759</strain>
    </source>
</reference>
<comment type="caution">
    <text evidence="3">The sequence shown here is derived from an EMBL/GenBank/DDBJ whole genome shotgun (WGS) entry which is preliminary data.</text>
</comment>
<feature type="transmembrane region" description="Helical" evidence="2">
    <location>
        <begin position="130"/>
        <end position="152"/>
    </location>
</feature>
<protein>
    <recommendedName>
        <fullName evidence="5">RDD domain-containing protein</fullName>
    </recommendedName>
</protein>
<keyword evidence="2" id="KW-0472">Membrane</keyword>
<accession>A0ABV6DHJ3</accession>
<evidence type="ECO:0008006" key="5">
    <source>
        <dbReference type="Google" id="ProtNLM"/>
    </source>
</evidence>
<gene>
    <name evidence="3" type="ORF">ACFFK0_06465</name>
</gene>
<evidence type="ECO:0000313" key="4">
    <source>
        <dbReference type="Proteomes" id="UP001589776"/>
    </source>
</evidence>
<keyword evidence="4" id="KW-1185">Reference proteome</keyword>
<name>A0ABV6DHJ3_9BACL</name>
<proteinExistence type="predicted"/>
<dbReference type="EMBL" id="JBHLWN010000026">
    <property type="protein sequence ID" value="MFC0212100.1"/>
    <property type="molecule type" value="Genomic_DNA"/>
</dbReference>
<feature type="transmembrane region" description="Helical" evidence="2">
    <location>
        <begin position="85"/>
        <end position="110"/>
    </location>
</feature>
<dbReference type="Proteomes" id="UP001589776">
    <property type="component" value="Unassembled WGS sequence"/>
</dbReference>
<sequence>MTGMRHPELKLLFRKEYLRFFLLIHIPFYLWLFITREYPVFLATFDATIILLAVLYFLVIRPLMLNGTIKAYYRKHYRTKTKGSVLSVTYTGIWFSALFRSFLLVGNFLIQYFTFDADEVPSLLEHMKRNFLSMDGATAGVTVFGLFLYLLYYKERFISIQLFSNRTMILILEGWSVEAAMKRVLSERESELAHKYISMPKPVVVRQETKQSSETSQPSAPPVQDDQGQSNVIAFPVTPMRRHARK</sequence>
<evidence type="ECO:0000256" key="2">
    <source>
        <dbReference type="SAM" id="Phobius"/>
    </source>
</evidence>
<keyword evidence="2" id="KW-1133">Transmembrane helix</keyword>
<dbReference type="RefSeq" id="WP_377469187.1">
    <property type="nucleotide sequence ID" value="NZ_JBHLWN010000026.1"/>
</dbReference>
<evidence type="ECO:0000256" key="1">
    <source>
        <dbReference type="SAM" id="MobiDB-lite"/>
    </source>
</evidence>